<keyword evidence="2" id="KW-1185">Reference proteome</keyword>
<dbReference type="EMBL" id="JXTC01000450">
    <property type="protein sequence ID" value="PON53037.1"/>
    <property type="molecule type" value="Genomic_DNA"/>
</dbReference>
<accession>A0A2P5BW61</accession>
<protein>
    <submittedName>
        <fullName evidence="1">Uncharacterized protein</fullName>
    </submittedName>
</protein>
<dbReference type="AlphaFoldDB" id="A0A2P5BW61"/>
<name>A0A2P5BW61_TREOI</name>
<proteinExistence type="predicted"/>
<dbReference type="Proteomes" id="UP000237000">
    <property type="component" value="Unassembled WGS sequence"/>
</dbReference>
<organism evidence="1 2">
    <name type="scientific">Trema orientale</name>
    <name type="common">Charcoal tree</name>
    <name type="synonym">Celtis orientalis</name>
    <dbReference type="NCBI Taxonomy" id="63057"/>
    <lineage>
        <taxon>Eukaryota</taxon>
        <taxon>Viridiplantae</taxon>
        <taxon>Streptophyta</taxon>
        <taxon>Embryophyta</taxon>
        <taxon>Tracheophyta</taxon>
        <taxon>Spermatophyta</taxon>
        <taxon>Magnoliopsida</taxon>
        <taxon>eudicotyledons</taxon>
        <taxon>Gunneridae</taxon>
        <taxon>Pentapetalae</taxon>
        <taxon>rosids</taxon>
        <taxon>fabids</taxon>
        <taxon>Rosales</taxon>
        <taxon>Cannabaceae</taxon>
        <taxon>Trema</taxon>
    </lineage>
</organism>
<sequence>MAVGVAVVVVDMGRVMTWREDVGLGVQQGSEFGSAGYEAVTGPVRYHCGTAFDVSHLPFGKRESENERM</sequence>
<evidence type="ECO:0000313" key="2">
    <source>
        <dbReference type="Proteomes" id="UP000237000"/>
    </source>
</evidence>
<dbReference type="OrthoDB" id="10409638at2759"/>
<reference evidence="2" key="1">
    <citation type="submission" date="2016-06" db="EMBL/GenBank/DDBJ databases">
        <title>Parallel loss of symbiosis genes in relatives of nitrogen-fixing non-legume Parasponia.</title>
        <authorList>
            <person name="Van Velzen R."/>
            <person name="Holmer R."/>
            <person name="Bu F."/>
            <person name="Rutten L."/>
            <person name="Van Zeijl A."/>
            <person name="Liu W."/>
            <person name="Santuari L."/>
            <person name="Cao Q."/>
            <person name="Sharma T."/>
            <person name="Shen D."/>
            <person name="Roswanjaya Y."/>
            <person name="Wardhani T."/>
            <person name="Kalhor M.S."/>
            <person name="Jansen J."/>
            <person name="Van den Hoogen J."/>
            <person name="Gungor B."/>
            <person name="Hartog M."/>
            <person name="Hontelez J."/>
            <person name="Verver J."/>
            <person name="Yang W.-C."/>
            <person name="Schijlen E."/>
            <person name="Repin R."/>
            <person name="Schilthuizen M."/>
            <person name="Schranz E."/>
            <person name="Heidstra R."/>
            <person name="Miyata K."/>
            <person name="Fedorova E."/>
            <person name="Kohlen W."/>
            <person name="Bisseling T."/>
            <person name="Smit S."/>
            <person name="Geurts R."/>
        </authorList>
    </citation>
    <scope>NUCLEOTIDE SEQUENCE [LARGE SCALE GENOMIC DNA]</scope>
    <source>
        <strain evidence="2">cv. RG33-2</strain>
    </source>
</reference>
<comment type="caution">
    <text evidence="1">The sequence shown here is derived from an EMBL/GenBank/DDBJ whole genome shotgun (WGS) entry which is preliminary data.</text>
</comment>
<dbReference type="InParanoid" id="A0A2P5BW61"/>
<evidence type="ECO:0000313" key="1">
    <source>
        <dbReference type="EMBL" id="PON53037.1"/>
    </source>
</evidence>
<gene>
    <name evidence="1" type="ORF">TorRG33x02_306430</name>
</gene>